<dbReference type="AlphaFoldDB" id="A0A6L5BQX7"/>
<gene>
    <name evidence="1" type="ORF">FX983_05245</name>
</gene>
<dbReference type="Proteomes" id="UP000475265">
    <property type="component" value="Unassembled WGS sequence"/>
</dbReference>
<reference evidence="1 2" key="1">
    <citation type="submission" date="2019-12" db="EMBL/GenBank/DDBJ databases">
        <title>Endophytic bacteria associated with Panax ginseng seedlings.</title>
        <authorList>
            <person name="Park J.M."/>
            <person name="Shin R."/>
            <person name="Jo S.H."/>
        </authorList>
    </citation>
    <scope>NUCLEOTIDE SEQUENCE [LARGE SCALE GENOMIC DNA]</scope>
    <source>
        <strain evidence="1 2">PgKB32</strain>
    </source>
</reference>
<dbReference type="RefSeq" id="WP_163912856.1">
    <property type="nucleotide sequence ID" value="NZ_JAAAXX010000002.1"/>
</dbReference>
<comment type="caution">
    <text evidence="1">The sequence shown here is derived from an EMBL/GenBank/DDBJ whole genome shotgun (WGS) entry which is preliminary data.</text>
</comment>
<sequence>MMVSSNFYRWQQDRIKNRLEIIESVLSELDERRTSFELITYLAKHLAEAISSAERKALSDVKNLGVKVSTVKTCRASSLLKSKTYRPRLDMWFLRNAGENIKESAELTELRFKLLKLSNEHAIVKDDLRILQELHGRKVDTYQITTDRNDGMTIAQMVIEHFYEFCEIHEGALVEPSPGRPTIVPSHLFAAYLKWRNSMY</sequence>
<evidence type="ECO:0000313" key="1">
    <source>
        <dbReference type="EMBL" id="KAF2390778.1"/>
    </source>
</evidence>
<accession>A0A6L5BQX7</accession>
<proteinExistence type="predicted"/>
<evidence type="ECO:0000313" key="2">
    <source>
        <dbReference type="Proteomes" id="UP000475265"/>
    </source>
</evidence>
<protein>
    <submittedName>
        <fullName evidence="1">Uncharacterized protein</fullName>
    </submittedName>
</protein>
<organism evidence="1 2">
    <name type="scientific">Pseudomonas frederiksbergensis</name>
    <dbReference type="NCBI Taxonomy" id="104087"/>
    <lineage>
        <taxon>Bacteria</taxon>
        <taxon>Pseudomonadati</taxon>
        <taxon>Pseudomonadota</taxon>
        <taxon>Gammaproteobacteria</taxon>
        <taxon>Pseudomonadales</taxon>
        <taxon>Pseudomonadaceae</taxon>
        <taxon>Pseudomonas</taxon>
    </lineage>
</organism>
<name>A0A6L5BQX7_9PSED</name>
<dbReference type="EMBL" id="JAAAXX010000002">
    <property type="protein sequence ID" value="KAF2390778.1"/>
    <property type="molecule type" value="Genomic_DNA"/>
</dbReference>